<dbReference type="Proteomes" id="UP000734854">
    <property type="component" value="Unassembled WGS sequence"/>
</dbReference>
<keyword evidence="7" id="KW-1185">Reference proteome</keyword>
<dbReference type="PANTHER" id="PTHR31263:SF44">
    <property type="entry name" value="OS04G0481200 PROTEIN"/>
    <property type="match status" value="1"/>
</dbReference>
<dbReference type="PROSITE" id="PS50231">
    <property type="entry name" value="RICIN_B_LECTIN"/>
    <property type="match status" value="1"/>
</dbReference>
<evidence type="ECO:0000256" key="4">
    <source>
        <dbReference type="RuleBase" id="RU361153"/>
    </source>
</evidence>
<dbReference type="Gene3D" id="2.80.10.50">
    <property type="match status" value="1"/>
</dbReference>
<evidence type="ECO:0000313" key="6">
    <source>
        <dbReference type="EMBL" id="KAG6476692.1"/>
    </source>
</evidence>
<comment type="caution">
    <text evidence="6">The sequence shown here is derived from an EMBL/GenBank/DDBJ whole genome shotgun (WGS) entry which is preliminary data.</text>
</comment>
<proteinExistence type="inferred from homology"/>
<dbReference type="SUPFAM" id="SSF50370">
    <property type="entry name" value="Ricin B-like lectins"/>
    <property type="match status" value="1"/>
</dbReference>
<dbReference type="InterPro" id="IPR035992">
    <property type="entry name" value="Ricin_B-like_lectins"/>
</dbReference>
<dbReference type="SMART" id="SM00458">
    <property type="entry name" value="RICIN"/>
    <property type="match status" value="1"/>
</dbReference>
<organism evidence="6 7">
    <name type="scientific">Zingiber officinale</name>
    <name type="common">Ginger</name>
    <name type="synonym">Amomum zingiber</name>
    <dbReference type="NCBI Taxonomy" id="94328"/>
    <lineage>
        <taxon>Eukaryota</taxon>
        <taxon>Viridiplantae</taxon>
        <taxon>Streptophyta</taxon>
        <taxon>Embryophyta</taxon>
        <taxon>Tracheophyta</taxon>
        <taxon>Spermatophyta</taxon>
        <taxon>Magnoliopsida</taxon>
        <taxon>Liliopsida</taxon>
        <taxon>Zingiberales</taxon>
        <taxon>Zingiberaceae</taxon>
        <taxon>Zingiber</taxon>
    </lineage>
</organism>
<name>A0A8J5EXW7_ZINOF</name>
<dbReference type="PANTHER" id="PTHR31263">
    <property type="entry name" value="CELLULASE FAMILY PROTEIN (AFU_ORTHOLOGUE AFUA_5G14560)"/>
    <property type="match status" value="1"/>
</dbReference>
<evidence type="ECO:0000256" key="3">
    <source>
        <dbReference type="ARBA" id="ARBA00023295"/>
    </source>
</evidence>
<dbReference type="AlphaFoldDB" id="A0A8J5EXW7"/>
<protein>
    <recommendedName>
        <fullName evidence="5">Ricin B lectin domain-containing protein</fullName>
    </recommendedName>
</protein>
<evidence type="ECO:0000256" key="1">
    <source>
        <dbReference type="ARBA" id="ARBA00005641"/>
    </source>
</evidence>
<feature type="domain" description="Ricin B lectin" evidence="5">
    <location>
        <begin position="410"/>
        <end position="538"/>
    </location>
</feature>
<dbReference type="EMBL" id="JACMSC010000018">
    <property type="protein sequence ID" value="KAG6476692.1"/>
    <property type="molecule type" value="Genomic_DNA"/>
</dbReference>
<dbReference type="Pfam" id="PF00150">
    <property type="entry name" value="Cellulase"/>
    <property type="match status" value="1"/>
</dbReference>
<evidence type="ECO:0000259" key="5">
    <source>
        <dbReference type="SMART" id="SM00458"/>
    </source>
</evidence>
<evidence type="ECO:0000256" key="2">
    <source>
        <dbReference type="ARBA" id="ARBA00022801"/>
    </source>
</evidence>
<accession>A0A8J5EXW7</accession>
<dbReference type="SUPFAM" id="SSF51445">
    <property type="entry name" value="(Trans)glycosidases"/>
    <property type="match status" value="1"/>
</dbReference>
<evidence type="ECO:0000313" key="7">
    <source>
        <dbReference type="Proteomes" id="UP000734854"/>
    </source>
</evidence>
<dbReference type="InterPro" id="IPR001547">
    <property type="entry name" value="Glyco_hydro_5"/>
</dbReference>
<dbReference type="GO" id="GO:0004553">
    <property type="term" value="F:hydrolase activity, hydrolyzing O-glycosyl compounds"/>
    <property type="evidence" value="ECO:0007669"/>
    <property type="project" value="InterPro"/>
</dbReference>
<reference evidence="6 7" key="1">
    <citation type="submission" date="2020-08" db="EMBL/GenBank/DDBJ databases">
        <title>Plant Genome Project.</title>
        <authorList>
            <person name="Zhang R.-G."/>
        </authorList>
    </citation>
    <scope>NUCLEOTIDE SEQUENCE [LARGE SCALE GENOMIC DNA]</scope>
    <source>
        <tissue evidence="6">Rhizome</tissue>
    </source>
</reference>
<dbReference type="Gene3D" id="3.20.20.80">
    <property type="entry name" value="Glycosidases"/>
    <property type="match status" value="1"/>
</dbReference>
<gene>
    <name evidence="6" type="ORF">ZIOFF_065938</name>
</gene>
<dbReference type="GO" id="GO:0000272">
    <property type="term" value="P:polysaccharide catabolic process"/>
    <property type="evidence" value="ECO:0007669"/>
    <property type="project" value="InterPro"/>
</dbReference>
<keyword evidence="2 4" id="KW-0378">Hydrolase</keyword>
<dbReference type="InterPro" id="IPR017853">
    <property type="entry name" value="GH"/>
</dbReference>
<comment type="similarity">
    <text evidence="1 4">Belongs to the glycosyl hydrolase 5 (cellulase A) family.</text>
</comment>
<keyword evidence="3 4" id="KW-0326">Glycosidase</keyword>
<dbReference type="InterPro" id="IPR000772">
    <property type="entry name" value="Ricin_B_lectin"/>
</dbReference>
<sequence>MDKTTIRPSESAVRLPGEVAAAGEAAVAAVQRQTREEVAVGGCDGFWMRRRWPWETELACVNWPAHLEPVVAEGLSKRPVDEIAKAIRGMGFNCVRLTWPTFLPTGDASLAGLTVRSSFSRLGLNSAGVQRHNPALIDLPLLQAFQAVVSSLEENDVMVVLDNHLSKPGWCCSRTDGNGFFGDTYFDPGLWVEGLRRMAALFRSHPNVVGMSLRNELRGSRQNVDDWFRYMQMGAEAVHAANPDVLVILSGLNFDSDLGFLSSRPLNVSFSRKIVFEMHWYSFTNSGTWAGENANDACGSLSGGISHRVGFLLDRGFPLFLSEFGMEQSGRNERDNRFFSCALAYAAEHDLDWALWALQGSYYLRQGVADSPEAYGMLTSDWWSVRNRTLLGRIRSIQQPFRGPGVAAVPPYKTILHPLTGLCVTIDSSSRGLALAAGPCGQQWRYGDDRTLSLADSSACVTAVGAGKPPRVGNCGGSGGGGSSAASTWVLASASHMHVSTRVEGDNRTLCMDVGGDGRSVVTNPCRCMGGDAKCDPEGQWFRLVTTARLVG</sequence>